<feature type="region of interest" description="Disordered" evidence="1">
    <location>
        <begin position="45"/>
        <end position="75"/>
    </location>
</feature>
<accession>A0A499UJS9</accession>
<dbReference type="AlphaFoldDB" id="A0A499UJS9"/>
<reference evidence="2 3" key="1">
    <citation type="journal article" date="2020" name="Int. J. Syst. Evol. Microbiol.">
        <title>Reclassification of Streptomyces castelarensis and Streptomyces sporoclivatus as later heterotypic synonyms of Streptomyces antimycoticus.</title>
        <authorList>
            <person name="Komaki H."/>
            <person name="Tamura T."/>
        </authorList>
    </citation>
    <scope>NUCLEOTIDE SEQUENCE [LARGE SCALE GENOMIC DNA]</scope>
    <source>
        <strain evidence="2 3">NBRC 100767</strain>
    </source>
</reference>
<feature type="region of interest" description="Disordered" evidence="1">
    <location>
        <begin position="148"/>
        <end position="188"/>
    </location>
</feature>
<sequence length="188" mass="19625">MAQAPAPTPTREVPMPVLSLRKHCALASAALGMVLVLSACGGGSGDDDVASAGGEKKPSASASQKAKSPEGMQKARLKYAACMREQGIDMPDPDPDGTNVVQPSDPKKFQAALDQCKQFMPHADGRAPAYTPEQKAKDVKLAKCLRDKGVEAEDPTDEGRMNIPDGESKKTQDALKACGAMSSGKTGQ</sequence>
<gene>
    <name evidence="2" type="ORF">SSPO_047120</name>
</gene>
<evidence type="ECO:0000256" key="1">
    <source>
        <dbReference type="SAM" id="MobiDB-lite"/>
    </source>
</evidence>
<name>A0A499UJS9_9ACTN</name>
<organism evidence="2 3">
    <name type="scientific">Streptomyces antimycoticus</name>
    <dbReference type="NCBI Taxonomy" id="68175"/>
    <lineage>
        <taxon>Bacteria</taxon>
        <taxon>Bacillati</taxon>
        <taxon>Actinomycetota</taxon>
        <taxon>Actinomycetes</taxon>
        <taxon>Kitasatosporales</taxon>
        <taxon>Streptomycetaceae</taxon>
        <taxon>Streptomyces</taxon>
        <taxon>Streptomyces violaceusniger group</taxon>
    </lineage>
</organism>
<dbReference type="EMBL" id="AP019620">
    <property type="protein sequence ID" value="BBJ41994.1"/>
    <property type="molecule type" value="Genomic_DNA"/>
</dbReference>
<proteinExistence type="predicted"/>
<dbReference type="Proteomes" id="UP000463951">
    <property type="component" value="Chromosome"/>
</dbReference>
<evidence type="ECO:0000313" key="2">
    <source>
        <dbReference type="EMBL" id="BBJ41994.1"/>
    </source>
</evidence>
<evidence type="ECO:0000313" key="3">
    <source>
        <dbReference type="Proteomes" id="UP000463951"/>
    </source>
</evidence>
<protein>
    <submittedName>
        <fullName evidence="2">Uncharacterized protein</fullName>
    </submittedName>
</protein>